<evidence type="ECO:0008006" key="8">
    <source>
        <dbReference type="Google" id="ProtNLM"/>
    </source>
</evidence>
<feature type="region of interest" description="Disordered" evidence="3">
    <location>
        <begin position="1"/>
        <end position="33"/>
    </location>
</feature>
<dbReference type="GO" id="GO:0036297">
    <property type="term" value="P:interstrand cross-link repair"/>
    <property type="evidence" value="ECO:0007669"/>
    <property type="project" value="TreeGrafter"/>
</dbReference>
<dbReference type="InterPro" id="IPR001650">
    <property type="entry name" value="Helicase_C-like"/>
</dbReference>
<keyword evidence="7" id="KW-1185">Reference proteome</keyword>
<dbReference type="SMART" id="SM00487">
    <property type="entry name" value="DEXDc"/>
    <property type="match status" value="1"/>
</dbReference>
<evidence type="ECO:0000256" key="2">
    <source>
        <dbReference type="ARBA" id="ARBA00022840"/>
    </source>
</evidence>
<dbReference type="InterPro" id="IPR036390">
    <property type="entry name" value="WH_DNA-bd_sf"/>
</dbReference>
<dbReference type="InterPro" id="IPR018973">
    <property type="entry name" value="MZB"/>
</dbReference>
<keyword evidence="1" id="KW-0547">Nucleotide-binding</keyword>
<dbReference type="SMART" id="SM01075">
    <property type="entry name" value="CDT1"/>
    <property type="match status" value="1"/>
</dbReference>
<feature type="domain" description="Helicase ATP-binding" evidence="4">
    <location>
        <begin position="328"/>
        <end position="512"/>
    </location>
</feature>
<dbReference type="GO" id="GO:0005634">
    <property type="term" value="C:nucleus"/>
    <property type="evidence" value="ECO:0007669"/>
    <property type="project" value="TreeGrafter"/>
</dbReference>
<dbReference type="InterPro" id="IPR027417">
    <property type="entry name" value="P-loop_NTPase"/>
</dbReference>
<keyword evidence="2" id="KW-0067">ATP-binding</keyword>
<dbReference type="InterPro" id="IPR011545">
    <property type="entry name" value="DEAD/DEAH_box_helicase_dom"/>
</dbReference>
<dbReference type="Gene3D" id="3.40.50.300">
    <property type="entry name" value="P-loop containing nucleotide triphosphate hydrolases"/>
    <property type="match status" value="2"/>
</dbReference>
<dbReference type="Pfam" id="PF22982">
    <property type="entry name" value="WHD_HRQ1"/>
    <property type="match status" value="1"/>
</dbReference>
<dbReference type="Pfam" id="PF00271">
    <property type="entry name" value="Helicase_C"/>
    <property type="match status" value="1"/>
</dbReference>
<dbReference type="GO" id="GO:0005524">
    <property type="term" value="F:ATP binding"/>
    <property type="evidence" value="ECO:0007669"/>
    <property type="project" value="UniProtKB-KW"/>
</dbReference>
<evidence type="ECO:0000259" key="5">
    <source>
        <dbReference type="PROSITE" id="PS51194"/>
    </source>
</evidence>
<dbReference type="PANTHER" id="PTHR47957">
    <property type="entry name" value="ATP-DEPENDENT HELICASE HRQ1"/>
    <property type="match status" value="1"/>
</dbReference>
<evidence type="ECO:0000259" key="4">
    <source>
        <dbReference type="PROSITE" id="PS51192"/>
    </source>
</evidence>
<evidence type="ECO:0000256" key="3">
    <source>
        <dbReference type="SAM" id="MobiDB-lite"/>
    </source>
</evidence>
<evidence type="ECO:0000256" key="1">
    <source>
        <dbReference type="ARBA" id="ARBA00022741"/>
    </source>
</evidence>
<dbReference type="PANTHER" id="PTHR47957:SF3">
    <property type="entry name" value="ATP-DEPENDENT HELICASE HRQ1"/>
    <property type="match status" value="1"/>
</dbReference>
<feature type="region of interest" description="Disordered" evidence="3">
    <location>
        <begin position="159"/>
        <end position="178"/>
    </location>
</feature>
<feature type="domain" description="Helicase C-terminal" evidence="5">
    <location>
        <begin position="566"/>
        <end position="723"/>
    </location>
</feature>
<dbReference type="Pfam" id="PF00270">
    <property type="entry name" value="DEAD"/>
    <property type="match status" value="1"/>
</dbReference>
<protein>
    <recommendedName>
        <fullName evidence="8">DEAD/DEAH box helicase</fullName>
    </recommendedName>
</protein>
<reference evidence="6 7" key="1">
    <citation type="submission" date="2023-08" db="EMBL/GenBank/DDBJ databases">
        <authorList>
            <person name="Palmer J.M."/>
        </authorList>
    </citation>
    <scope>NUCLEOTIDE SEQUENCE [LARGE SCALE GENOMIC DNA]</scope>
    <source>
        <strain evidence="6 7">TWF481</strain>
    </source>
</reference>
<comment type="caution">
    <text evidence="6">The sequence shown here is derived from an EMBL/GenBank/DDBJ whole genome shotgun (WGS) entry which is preliminary data.</text>
</comment>
<dbReference type="GO" id="GO:0043138">
    <property type="term" value="F:3'-5' DNA helicase activity"/>
    <property type="evidence" value="ECO:0007669"/>
    <property type="project" value="TreeGrafter"/>
</dbReference>
<accession>A0AAV9VY78</accession>
<dbReference type="GO" id="GO:0003676">
    <property type="term" value="F:nucleic acid binding"/>
    <property type="evidence" value="ECO:0007669"/>
    <property type="project" value="InterPro"/>
</dbReference>
<dbReference type="SMART" id="SM00490">
    <property type="entry name" value="HELICc"/>
    <property type="match status" value="1"/>
</dbReference>
<dbReference type="AlphaFoldDB" id="A0AAV9VY78"/>
<dbReference type="PROSITE" id="PS51194">
    <property type="entry name" value="HELICASE_CTER"/>
    <property type="match status" value="1"/>
</dbReference>
<dbReference type="PROSITE" id="PS51192">
    <property type="entry name" value="HELICASE_ATP_BIND_1"/>
    <property type="match status" value="1"/>
</dbReference>
<proteinExistence type="predicted"/>
<name>A0AAV9VY78_9PEZI</name>
<dbReference type="SUPFAM" id="SSF46785">
    <property type="entry name" value="Winged helix' DNA-binding domain"/>
    <property type="match status" value="1"/>
</dbReference>
<dbReference type="Pfam" id="PF09369">
    <property type="entry name" value="MZB"/>
    <property type="match status" value="1"/>
</dbReference>
<feature type="compositionally biased region" description="Polar residues" evidence="3">
    <location>
        <begin position="19"/>
        <end position="33"/>
    </location>
</feature>
<evidence type="ECO:0000313" key="7">
    <source>
        <dbReference type="Proteomes" id="UP001370758"/>
    </source>
</evidence>
<sequence>MSIVGASTTRKRKRLVDNDASSSGLRNEESSPTLAPETALQALWPPHFQKLATTHKALNLVYTFCCTRKQLATTFENLRSAVENHIKRPLSVDDIAQIKVLIPDAVTFEYVNEEALQLQVYGSDGASKDIAEKIDIYRPPEDQSKRVLLFEYTDGGFRQCPQSKKPDQPQRRRKGGERIKLPEFSQAEVLRVISKRNSKFELAVNQFIQKCSDNSLDPVEHIRAQQGVHIPFDNQVGDINYNPRFATDSESRTADIPKDRAPIPQIIKDITLTADFYKNQIVADGHLTFPAQEPNFGDLEFPLSQSLVDALYNVKNISKLYSHQAAALNDIFRGESVVVSTSTSSGKSIIYQIPFLHKLQHDPHCRALLIFPTKALAQDQKASLAKMLEFMKDEVGEVLVDTYDGDTPKEERKRIREEARAVLTNPDMLHMNILPNEEQWRTFLQNLKFVVIDELHVYNGLFGSHVALVIRRLRRICSAVGNNNLIFIACSATVENPEKVKYSYTASEKSSKLTRIQHMKELVGLPDVRLISIDGSPVGEKTFLCWNCSYKDPTDPKAGRVDPVQEAANLFVELILRGVRTIAFCRVRKVCELTVSAIKQVLIDRRLPQLSGRVMSYRGGYAAQDRRRIEREMFNGHLLGIVATTALELGIDVGTLDAVIMIGFPYSISNLRQQSGRAGRRKRDSLSVLVGDRFALDQHYMSNPELIQTAPNPSLHIDLENVLVLEGHVQCAAFEMPINPEQDERYFGSTLRALAEERLVKDEQGFYHCHDRFRPYPSQHVSIRDTEDDHFAVVDVTQNRNVVLETVEPSRAPFTIYEGAIFLHQGLKYLVREFNTDRRIAKVELVKVDWITQQRDFTDVDPTETEATRVIPGSPCKAYFGTVKITTVVFGYFKVDRKGRKLDAVDVETLPLEILSKGMWLDVPKLAFEVLLAKGYNIAASIHAAEHAVLALLPNFVISSASDVRTECKAPQKEFAKRETKRKRPGRLTFYDAKGGGSTGSGITGKAFEFIEKLLRMAVGRIERCQCTGGCPECVASEHCKEANAVISKIGAMIVMKTLLGDDINLDTLPEATNESAPVGIETVVLAEEVRLRSSA</sequence>
<organism evidence="6 7">
    <name type="scientific">Arthrobotrys musiformis</name>
    <dbReference type="NCBI Taxonomy" id="47236"/>
    <lineage>
        <taxon>Eukaryota</taxon>
        <taxon>Fungi</taxon>
        <taxon>Dikarya</taxon>
        <taxon>Ascomycota</taxon>
        <taxon>Pezizomycotina</taxon>
        <taxon>Orbiliomycetes</taxon>
        <taxon>Orbiliales</taxon>
        <taxon>Orbiliaceae</taxon>
        <taxon>Arthrobotrys</taxon>
    </lineage>
</organism>
<feature type="compositionally biased region" description="Basic and acidic residues" evidence="3">
    <location>
        <begin position="164"/>
        <end position="178"/>
    </location>
</feature>
<dbReference type="InterPro" id="IPR055227">
    <property type="entry name" value="HRQ1_WHD"/>
</dbReference>
<dbReference type="EMBL" id="JAVHJL010000008">
    <property type="protein sequence ID" value="KAK6498316.1"/>
    <property type="molecule type" value="Genomic_DNA"/>
</dbReference>
<dbReference type="InterPro" id="IPR014001">
    <property type="entry name" value="Helicase_ATP-bd"/>
</dbReference>
<dbReference type="Proteomes" id="UP001370758">
    <property type="component" value="Unassembled WGS sequence"/>
</dbReference>
<dbReference type="InterPro" id="IPR014939">
    <property type="entry name" value="CDT1_Gemini-bd-like"/>
</dbReference>
<dbReference type="Pfam" id="PF08839">
    <property type="entry name" value="CDT1"/>
    <property type="match status" value="1"/>
</dbReference>
<dbReference type="SUPFAM" id="SSF52540">
    <property type="entry name" value="P-loop containing nucleoside triphosphate hydrolases"/>
    <property type="match status" value="1"/>
</dbReference>
<dbReference type="GO" id="GO:0006289">
    <property type="term" value="P:nucleotide-excision repair"/>
    <property type="evidence" value="ECO:0007669"/>
    <property type="project" value="TreeGrafter"/>
</dbReference>
<dbReference type="CDD" id="cd17923">
    <property type="entry name" value="DEXHc_Hrq1-like"/>
    <property type="match status" value="1"/>
</dbReference>
<dbReference type="CDD" id="cd18797">
    <property type="entry name" value="SF2_C_Hrq"/>
    <property type="match status" value="1"/>
</dbReference>
<evidence type="ECO:0000313" key="6">
    <source>
        <dbReference type="EMBL" id="KAK6498316.1"/>
    </source>
</evidence>
<gene>
    <name evidence="6" type="ORF">TWF481_010907</name>
</gene>